<evidence type="ECO:0000256" key="4">
    <source>
        <dbReference type="SAM" id="Phobius"/>
    </source>
</evidence>
<evidence type="ECO:0000256" key="2">
    <source>
        <dbReference type="ARBA" id="ARBA00022741"/>
    </source>
</evidence>
<organism evidence="6 7">
    <name type="scientific">Apodemus speciosus</name>
    <name type="common">Large Japanese field mouse</name>
    <dbReference type="NCBI Taxonomy" id="105296"/>
    <lineage>
        <taxon>Eukaryota</taxon>
        <taxon>Metazoa</taxon>
        <taxon>Chordata</taxon>
        <taxon>Craniata</taxon>
        <taxon>Vertebrata</taxon>
        <taxon>Euteleostomi</taxon>
        <taxon>Mammalia</taxon>
        <taxon>Eutheria</taxon>
        <taxon>Euarchontoglires</taxon>
        <taxon>Glires</taxon>
        <taxon>Rodentia</taxon>
        <taxon>Myomorpha</taxon>
        <taxon>Muroidea</taxon>
        <taxon>Muridae</taxon>
        <taxon>Murinae</taxon>
        <taxon>Apodemus</taxon>
    </lineage>
</organism>
<evidence type="ECO:0000256" key="1">
    <source>
        <dbReference type="ARBA" id="ARBA00008535"/>
    </source>
</evidence>
<gene>
    <name evidence="6" type="ORF">APTSU1_000602600</name>
</gene>
<dbReference type="PANTHER" id="PTHR10903">
    <property type="entry name" value="GTPASE, IMAP FAMILY MEMBER-RELATED"/>
    <property type="match status" value="1"/>
</dbReference>
<reference evidence="6 7" key="1">
    <citation type="submission" date="2024-08" db="EMBL/GenBank/DDBJ databases">
        <title>The draft genome of Apodemus speciosus.</title>
        <authorList>
            <person name="Nabeshima K."/>
            <person name="Suzuki S."/>
            <person name="Onuma M."/>
        </authorList>
    </citation>
    <scope>NUCLEOTIDE SEQUENCE [LARGE SCALE GENOMIC DNA]</scope>
    <source>
        <strain evidence="6">IB14-021</strain>
    </source>
</reference>
<dbReference type="Pfam" id="PF04548">
    <property type="entry name" value="AIG1"/>
    <property type="match status" value="1"/>
</dbReference>
<keyword evidence="4" id="KW-0472">Membrane</keyword>
<keyword evidence="4" id="KW-1133">Transmembrane helix</keyword>
<dbReference type="EMBL" id="BAAFST010000006">
    <property type="protein sequence ID" value="GAB1290796.1"/>
    <property type="molecule type" value="Genomic_DNA"/>
</dbReference>
<dbReference type="CDD" id="cd01852">
    <property type="entry name" value="AIG1"/>
    <property type="match status" value="1"/>
</dbReference>
<dbReference type="Proteomes" id="UP001623349">
    <property type="component" value="Unassembled WGS sequence"/>
</dbReference>
<dbReference type="PANTHER" id="PTHR10903:SF74">
    <property type="entry name" value="GTPASE IMAP FAMILY MEMBER 1"/>
    <property type="match status" value="1"/>
</dbReference>
<protein>
    <submittedName>
        <fullName evidence="6">GTPase IMAP family member 1</fullName>
    </submittedName>
</protein>
<proteinExistence type="inferred from homology"/>
<sequence length="281" mass="31124">MASQEPQLRIILVGRTGTGKSATGNSILGQKCFLSRLGAVPVTRSCTLASRRWASWHVEVVDTPDIFSSETPRTDPGSVEAARCFVLSAPGPHALLLVTQLGRFTTQDSQALAAVKRMFGKQVMARTVVVFTRKEDLAGDSLQDYVRCTDNRALRELVAECGGRVCALNNGATDSEREAQAEELLGLVACLVREHGGAHYSNEVYERVQALRCADPQDQLAKVAEMVAARMQRRTRLLAGLWGWQISYRKGWRWRVTAFLGVAFLIYLLLYRKIQGLWGPE</sequence>
<evidence type="ECO:0000259" key="5">
    <source>
        <dbReference type="PROSITE" id="PS51720"/>
    </source>
</evidence>
<comment type="caution">
    <text evidence="6">The sequence shown here is derived from an EMBL/GenBank/DDBJ whole genome shotgun (WGS) entry which is preliminary data.</text>
</comment>
<dbReference type="PROSITE" id="PS51720">
    <property type="entry name" value="G_AIG1"/>
    <property type="match status" value="1"/>
</dbReference>
<keyword evidence="2" id="KW-0547">Nucleotide-binding</keyword>
<keyword evidence="7" id="KW-1185">Reference proteome</keyword>
<dbReference type="Gene3D" id="3.40.50.300">
    <property type="entry name" value="P-loop containing nucleotide triphosphate hydrolases"/>
    <property type="match status" value="1"/>
</dbReference>
<feature type="transmembrane region" description="Helical" evidence="4">
    <location>
        <begin position="252"/>
        <end position="271"/>
    </location>
</feature>
<dbReference type="SUPFAM" id="SSF52540">
    <property type="entry name" value="P-loop containing nucleoside triphosphate hydrolases"/>
    <property type="match status" value="1"/>
</dbReference>
<keyword evidence="3" id="KW-0342">GTP-binding</keyword>
<accession>A0ABQ0EUS5</accession>
<feature type="domain" description="AIG1-type G" evidence="5">
    <location>
        <begin position="5"/>
        <end position="209"/>
    </location>
</feature>
<evidence type="ECO:0000313" key="6">
    <source>
        <dbReference type="EMBL" id="GAB1290796.1"/>
    </source>
</evidence>
<dbReference type="InterPro" id="IPR027417">
    <property type="entry name" value="P-loop_NTPase"/>
</dbReference>
<evidence type="ECO:0000256" key="3">
    <source>
        <dbReference type="ARBA" id="ARBA00023134"/>
    </source>
</evidence>
<comment type="similarity">
    <text evidence="1">Belongs to the TRAFAC class TrmE-Era-EngA-EngB-Septin-like GTPase superfamily. AIG1/Toc34/Toc159-like paraseptin GTPase family. IAN subfamily.</text>
</comment>
<evidence type="ECO:0000313" key="7">
    <source>
        <dbReference type="Proteomes" id="UP001623349"/>
    </source>
</evidence>
<keyword evidence="4" id="KW-0812">Transmembrane</keyword>
<name>A0ABQ0EUS5_APOSI</name>
<dbReference type="InterPro" id="IPR006703">
    <property type="entry name" value="G_AIG1"/>
</dbReference>
<dbReference type="InterPro" id="IPR045058">
    <property type="entry name" value="GIMA/IAN/Toc"/>
</dbReference>